<dbReference type="Pfam" id="PF01170">
    <property type="entry name" value="UPF0020"/>
    <property type="match status" value="1"/>
</dbReference>
<evidence type="ECO:0000313" key="4">
    <source>
        <dbReference type="Proteomes" id="UP000695562"/>
    </source>
</evidence>
<dbReference type="GO" id="GO:0030488">
    <property type="term" value="P:tRNA methylation"/>
    <property type="evidence" value="ECO:0007669"/>
    <property type="project" value="TreeGrafter"/>
</dbReference>
<dbReference type="PANTHER" id="PTHR14911">
    <property type="entry name" value="THUMP DOMAIN-CONTAINING"/>
    <property type="match status" value="1"/>
</dbReference>
<accession>A0A8J4Q7F3</accession>
<dbReference type="PANTHER" id="PTHR14911:SF13">
    <property type="entry name" value="TRNA (GUANINE(6)-N2)-METHYLTRANSFERASE THUMP3"/>
    <property type="match status" value="1"/>
</dbReference>
<dbReference type="GO" id="GO:0016423">
    <property type="term" value="F:tRNA (guanine) methyltransferase activity"/>
    <property type="evidence" value="ECO:0007669"/>
    <property type="project" value="TreeGrafter"/>
</dbReference>
<dbReference type="OrthoDB" id="416496at2759"/>
<dbReference type="InterPro" id="IPR000241">
    <property type="entry name" value="RlmKL-like_Mtase"/>
</dbReference>
<dbReference type="GO" id="GO:0043527">
    <property type="term" value="C:tRNA methyltransferase complex"/>
    <property type="evidence" value="ECO:0007669"/>
    <property type="project" value="UniProtKB-ARBA"/>
</dbReference>
<evidence type="ECO:0000259" key="2">
    <source>
        <dbReference type="Pfam" id="PF01170"/>
    </source>
</evidence>
<feature type="domain" description="Ribosomal RNA large subunit methyltransferase K/L-like methyltransferase" evidence="2">
    <location>
        <begin position="287"/>
        <end position="399"/>
    </location>
</feature>
<dbReference type="InterPro" id="IPR029063">
    <property type="entry name" value="SAM-dependent_MTases_sf"/>
</dbReference>
<dbReference type="SUPFAM" id="SSF53335">
    <property type="entry name" value="S-adenosyl-L-methionine-dependent methyltransferases"/>
    <property type="match status" value="1"/>
</dbReference>
<proteinExistence type="predicted"/>
<gene>
    <name evidence="3" type="ORF">CYY_002889</name>
</gene>
<organism evidence="3 4">
    <name type="scientific">Polysphondylium violaceum</name>
    <dbReference type="NCBI Taxonomy" id="133409"/>
    <lineage>
        <taxon>Eukaryota</taxon>
        <taxon>Amoebozoa</taxon>
        <taxon>Evosea</taxon>
        <taxon>Eumycetozoa</taxon>
        <taxon>Dictyostelia</taxon>
        <taxon>Dictyosteliales</taxon>
        <taxon>Dictyosteliaceae</taxon>
        <taxon>Polysphondylium</taxon>
    </lineage>
</organism>
<keyword evidence="4" id="KW-1185">Reference proteome</keyword>
<protein>
    <recommendedName>
        <fullName evidence="2">Ribosomal RNA large subunit methyltransferase K/L-like methyltransferase domain-containing protein</fullName>
    </recommendedName>
</protein>
<dbReference type="Gene3D" id="3.40.50.150">
    <property type="entry name" value="Vaccinia Virus protein VP39"/>
    <property type="match status" value="1"/>
</dbReference>
<sequence length="537" mass="61002">MVVKRSKNVLFPHQLKLYLTVSPNLENVLEKEVQWIFKKNKLNPPPSLKKTSGGIEFTIDSDKLRKESGGGGKNNPISGVCKYLWSVANYSRVSESVRIRIGNEFPCKNFNHLLSGLDNDSNNINWTQYFPLSLPAPEITVTCHSSAIYHSSAARERILDYFNTKVAPQIHTDNSDLKAIKKKLKNLKSKIKNINKETASSTSTHTTTQDDQEETLDTRDPIKIQARIDQLQAELDSMVSEKNDSGRGQTKLYVRIENDRAQLTVDGIVNSVDDKLFHKRTLDKHITDAPIRETLASAIIHLTSFRFSSSFLWDPFVGSGTILSEALEFHKPIPQNRVFQFQHFPFHPVHDYNQYLTSIYKSSSDNSNNNNNNNITVGSDIDPRAIDASIHNLTNLGYTMTNYDQIISTNEQKQHSNGNNILFEIQDFESMYSKIESISKLYKKPFTIITNLPYGQRILNTSDYKLSNQLKDSFIRFGKMLENSDESILKDVFVLNGNPLFKSLTSSSPSNTFTWDTVSTFKNGGINVELLKLKRNK</sequence>
<comment type="caution">
    <text evidence="3">The sequence shown here is derived from an EMBL/GenBank/DDBJ whole genome shotgun (WGS) entry which is preliminary data.</text>
</comment>
<dbReference type="Proteomes" id="UP000695562">
    <property type="component" value="Unassembled WGS sequence"/>
</dbReference>
<dbReference type="AlphaFoldDB" id="A0A8J4Q7F3"/>
<feature type="region of interest" description="Disordered" evidence="1">
    <location>
        <begin position="195"/>
        <end position="217"/>
    </location>
</feature>
<feature type="compositionally biased region" description="Low complexity" evidence="1">
    <location>
        <begin position="196"/>
        <end position="209"/>
    </location>
</feature>
<dbReference type="Gene3D" id="3.30.2130.30">
    <property type="match status" value="1"/>
</dbReference>
<reference evidence="3" key="1">
    <citation type="submission" date="2020-01" db="EMBL/GenBank/DDBJ databases">
        <title>Development of genomics and gene disruption for Polysphondylium violaceum indicates a role for the polyketide synthase stlB in stalk morphogenesis.</title>
        <authorList>
            <person name="Narita B."/>
            <person name="Kawabe Y."/>
            <person name="Kin K."/>
            <person name="Saito T."/>
            <person name="Gibbs R."/>
            <person name="Kuspa A."/>
            <person name="Muzny D."/>
            <person name="Queller D."/>
            <person name="Richards S."/>
            <person name="Strassman J."/>
            <person name="Sucgang R."/>
            <person name="Worley K."/>
            <person name="Schaap P."/>
        </authorList>
    </citation>
    <scope>NUCLEOTIDE SEQUENCE</scope>
    <source>
        <strain evidence="3">QSvi11</strain>
    </source>
</reference>
<evidence type="ECO:0000256" key="1">
    <source>
        <dbReference type="SAM" id="MobiDB-lite"/>
    </source>
</evidence>
<evidence type="ECO:0000313" key="3">
    <source>
        <dbReference type="EMBL" id="KAF2075806.1"/>
    </source>
</evidence>
<name>A0A8J4Q7F3_9MYCE</name>
<dbReference type="EMBL" id="AJWJ01000085">
    <property type="protein sequence ID" value="KAF2075806.1"/>
    <property type="molecule type" value="Genomic_DNA"/>
</dbReference>